<dbReference type="EMBL" id="JAHRIM010025495">
    <property type="protein sequence ID" value="MEQ2263977.1"/>
    <property type="molecule type" value="Genomic_DNA"/>
</dbReference>
<reference evidence="2 3" key="1">
    <citation type="submission" date="2021-06" db="EMBL/GenBank/DDBJ databases">
        <authorList>
            <person name="Palmer J.M."/>
        </authorList>
    </citation>
    <scope>NUCLEOTIDE SEQUENCE [LARGE SCALE GENOMIC DNA]</scope>
    <source>
        <strain evidence="2 3">XR_2019</strain>
        <tissue evidence="2">Muscle</tissue>
    </source>
</reference>
<keyword evidence="1" id="KW-0472">Membrane</keyword>
<proteinExistence type="predicted"/>
<protein>
    <submittedName>
        <fullName evidence="2">Uncharacterized protein</fullName>
    </submittedName>
</protein>
<evidence type="ECO:0000313" key="3">
    <source>
        <dbReference type="Proteomes" id="UP001444071"/>
    </source>
</evidence>
<sequence length="113" mass="12571">MGCLDGHLRAIQSLYSQSKSRIRKLGLFSVYVGLHQACPLSLILFVVYRISTHDLVLLASSGNDPQCALERFVAEFEVDESQALLSLRPRFSTGKRQIAPSYLGVSLCLKQRS</sequence>
<comment type="caution">
    <text evidence="2">The sequence shown here is derived from an EMBL/GenBank/DDBJ whole genome shotgun (WGS) entry which is preliminary data.</text>
</comment>
<keyword evidence="3" id="KW-1185">Reference proteome</keyword>
<keyword evidence="1" id="KW-1133">Transmembrane helix</keyword>
<evidence type="ECO:0000256" key="1">
    <source>
        <dbReference type="SAM" id="Phobius"/>
    </source>
</evidence>
<feature type="transmembrane region" description="Helical" evidence="1">
    <location>
        <begin position="25"/>
        <end position="48"/>
    </location>
</feature>
<keyword evidence="1" id="KW-0812">Transmembrane</keyword>
<dbReference type="Proteomes" id="UP001444071">
    <property type="component" value="Unassembled WGS sequence"/>
</dbReference>
<accession>A0ABV0W672</accession>
<gene>
    <name evidence="2" type="ORF">XENORESO_016521</name>
</gene>
<organism evidence="2 3">
    <name type="scientific">Xenotaenia resolanae</name>
    <dbReference type="NCBI Taxonomy" id="208358"/>
    <lineage>
        <taxon>Eukaryota</taxon>
        <taxon>Metazoa</taxon>
        <taxon>Chordata</taxon>
        <taxon>Craniata</taxon>
        <taxon>Vertebrata</taxon>
        <taxon>Euteleostomi</taxon>
        <taxon>Actinopterygii</taxon>
        <taxon>Neopterygii</taxon>
        <taxon>Teleostei</taxon>
        <taxon>Neoteleostei</taxon>
        <taxon>Acanthomorphata</taxon>
        <taxon>Ovalentaria</taxon>
        <taxon>Atherinomorphae</taxon>
        <taxon>Cyprinodontiformes</taxon>
        <taxon>Goodeidae</taxon>
        <taxon>Xenotaenia</taxon>
    </lineage>
</organism>
<name>A0ABV0W672_9TELE</name>
<evidence type="ECO:0000313" key="2">
    <source>
        <dbReference type="EMBL" id="MEQ2263977.1"/>
    </source>
</evidence>